<keyword evidence="11" id="KW-0009">Actin-binding</keyword>
<evidence type="ECO:0000256" key="5">
    <source>
        <dbReference type="ARBA" id="ARBA00022553"/>
    </source>
</evidence>
<reference evidence="19" key="2">
    <citation type="submission" date="2025-08" db="UniProtKB">
        <authorList>
            <consortium name="Ensembl"/>
        </authorList>
    </citation>
    <scope>IDENTIFICATION</scope>
</reference>
<dbReference type="SMART" id="SM01283">
    <property type="entry name" value="Costars"/>
    <property type="match status" value="1"/>
</dbReference>
<reference evidence="19" key="3">
    <citation type="submission" date="2025-09" db="UniProtKB">
        <authorList>
            <consortium name="Ensembl"/>
        </authorList>
    </citation>
    <scope>IDENTIFICATION</scope>
</reference>
<evidence type="ECO:0000256" key="14">
    <source>
        <dbReference type="ARBA" id="ARBA00063019"/>
    </source>
</evidence>
<protein>
    <recommendedName>
        <fullName evidence="15">Actin-binding Rho-activating protein</fullName>
    </recommendedName>
    <alternativeName>
        <fullName evidence="16">Striated muscle activator of Rho-dependent signaling</fullName>
    </alternativeName>
</protein>
<dbReference type="FunFam" id="1.10.10.1540:FF:000001">
    <property type="entry name" value="Actin-binding Rho-activating protein a"/>
    <property type="match status" value="1"/>
</dbReference>
<feature type="region of interest" description="Disordered" evidence="17">
    <location>
        <begin position="37"/>
        <end position="76"/>
    </location>
</feature>
<evidence type="ECO:0000256" key="1">
    <source>
        <dbReference type="ARBA" id="ARBA00004204"/>
    </source>
</evidence>
<dbReference type="GO" id="GO:0045944">
    <property type="term" value="P:positive regulation of transcription by RNA polymerase II"/>
    <property type="evidence" value="ECO:0007669"/>
    <property type="project" value="TreeGrafter"/>
</dbReference>
<comment type="subcellular location">
    <subcellularLocation>
        <location evidence="2">Cytoplasm</location>
        <location evidence="2">Cytoskeleton</location>
    </subcellularLocation>
    <subcellularLocation>
        <location evidence="1">Cytoplasm</location>
        <location evidence="1">Myofibril</location>
        <location evidence="1">Sarcomere</location>
    </subcellularLocation>
</comment>
<dbReference type="InterPro" id="IPR026111">
    <property type="entry name" value="Abra"/>
</dbReference>
<evidence type="ECO:0000256" key="12">
    <source>
        <dbReference type="ARBA" id="ARBA00023212"/>
    </source>
</evidence>
<evidence type="ECO:0000256" key="4">
    <source>
        <dbReference type="ARBA" id="ARBA00022490"/>
    </source>
</evidence>
<dbReference type="AlphaFoldDB" id="A0A3P8VS65"/>
<reference evidence="19 20" key="1">
    <citation type="journal article" date="2014" name="Nat. Genet.">
        <title>Whole-genome sequence of a flatfish provides insights into ZW sex chromosome evolution and adaptation to a benthic lifestyle.</title>
        <authorList>
            <person name="Chen S."/>
            <person name="Zhang G."/>
            <person name="Shao C."/>
            <person name="Huang Q."/>
            <person name="Liu G."/>
            <person name="Zhang P."/>
            <person name="Song W."/>
            <person name="An N."/>
            <person name="Chalopin D."/>
            <person name="Volff J.N."/>
            <person name="Hong Y."/>
            <person name="Li Q."/>
            <person name="Sha Z."/>
            <person name="Zhou H."/>
            <person name="Xie M."/>
            <person name="Yu Q."/>
            <person name="Liu Y."/>
            <person name="Xiang H."/>
            <person name="Wang N."/>
            <person name="Wu K."/>
            <person name="Yang C."/>
            <person name="Zhou Q."/>
            <person name="Liao X."/>
            <person name="Yang L."/>
            <person name="Hu Q."/>
            <person name="Zhang J."/>
            <person name="Meng L."/>
            <person name="Jin L."/>
            <person name="Tian Y."/>
            <person name="Lian J."/>
            <person name="Yang J."/>
            <person name="Miao G."/>
            <person name="Liu S."/>
            <person name="Liang Z."/>
            <person name="Yan F."/>
            <person name="Li Y."/>
            <person name="Sun B."/>
            <person name="Zhang H."/>
            <person name="Zhang J."/>
            <person name="Zhu Y."/>
            <person name="Du M."/>
            <person name="Zhao Y."/>
            <person name="Schartl M."/>
            <person name="Tang Q."/>
            <person name="Wang J."/>
        </authorList>
    </citation>
    <scope>NUCLEOTIDE SEQUENCE</scope>
</reference>
<evidence type="ECO:0000256" key="13">
    <source>
        <dbReference type="ARBA" id="ARBA00059783"/>
    </source>
</evidence>
<dbReference type="GO" id="GO:0035025">
    <property type="term" value="P:positive regulation of Rho protein signal transduction"/>
    <property type="evidence" value="ECO:0007669"/>
    <property type="project" value="InterPro"/>
</dbReference>
<evidence type="ECO:0000256" key="8">
    <source>
        <dbReference type="ARBA" id="ARBA00023015"/>
    </source>
</evidence>
<evidence type="ECO:0000256" key="15">
    <source>
        <dbReference type="ARBA" id="ARBA00073502"/>
    </source>
</evidence>
<evidence type="ECO:0000256" key="17">
    <source>
        <dbReference type="SAM" id="MobiDB-lite"/>
    </source>
</evidence>
<evidence type="ECO:0000259" key="18">
    <source>
        <dbReference type="SMART" id="SM01283"/>
    </source>
</evidence>
<dbReference type="KEGG" id="csem:103394043"/>
<evidence type="ECO:0000256" key="11">
    <source>
        <dbReference type="ARBA" id="ARBA00023203"/>
    </source>
</evidence>
<keyword evidence="20" id="KW-1185">Reference proteome</keyword>
<dbReference type="PANTHER" id="PTHR22739:SF20">
    <property type="entry name" value="ACTIN-BINDING RHO-ACTIVATING PROTEIN"/>
    <property type="match status" value="1"/>
</dbReference>
<evidence type="ECO:0000256" key="10">
    <source>
        <dbReference type="ARBA" id="ARBA00023163"/>
    </source>
</evidence>
<dbReference type="GeneTree" id="ENSGT00390000015984"/>
<dbReference type="OrthoDB" id="9871914at2759"/>
<dbReference type="Ensembl" id="ENSCSET00000017406.1">
    <property type="protein sequence ID" value="ENSCSEP00000017192.1"/>
    <property type="gene ID" value="ENSCSEG00000011033.1"/>
</dbReference>
<dbReference type="InParanoid" id="A0A3P8VS65"/>
<dbReference type="GO" id="GO:0030017">
    <property type="term" value="C:sarcomere"/>
    <property type="evidence" value="ECO:0007669"/>
    <property type="project" value="UniProtKB-SubCell"/>
</dbReference>
<dbReference type="Proteomes" id="UP000265120">
    <property type="component" value="Chromosome 18"/>
</dbReference>
<dbReference type="InterPro" id="IPR027817">
    <property type="entry name" value="Costars_dom"/>
</dbReference>
<comment type="function">
    <text evidence="13">Acts as an activator of serum response factor (SRF)-dependent transcription possibly by inducing nuclear translocation of MKL1 or MKL2 and through a mechanism requiring Rho-actin signaling.</text>
</comment>
<name>A0A3P8VS65_CYNSE</name>
<keyword evidence="9" id="KW-0010">Activator</keyword>
<feature type="compositionally biased region" description="Basic and acidic residues" evidence="17">
    <location>
        <begin position="169"/>
        <end position="183"/>
    </location>
</feature>
<dbReference type="GO" id="GO:0003779">
    <property type="term" value="F:actin binding"/>
    <property type="evidence" value="ECO:0007669"/>
    <property type="project" value="UniProtKB-KW"/>
</dbReference>
<dbReference type="GeneID" id="103394043"/>
<evidence type="ECO:0000256" key="2">
    <source>
        <dbReference type="ARBA" id="ARBA00004245"/>
    </source>
</evidence>
<feature type="domain" description="Costars" evidence="18">
    <location>
        <begin position="330"/>
        <end position="406"/>
    </location>
</feature>
<keyword evidence="5" id="KW-0597">Phosphoprotein</keyword>
<dbReference type="PANTHER" id="PTHR22739">
    <property type="entry name" value="STRIATED MUSCLE ACTIVATOR OF RHO-DEPENDENT SIGNALING-RELATED"/>
    <property type="match status" value="1"/>
</dbReference>
<dbReference type="RefSeq" id="XP_008329400.3">
    <property type="nucleotide sequence ID" value="XM_008331178.3"/>
</dbReference>
<feature type="compositionally biased region" description="Polar residues" evidence="17">
    <location>
        <begin position="228"/>
        <end position="237"/>
    </location>
</feature>
<dbReference type="GO" id="GO:0005856">
    <property type="term" value="C:cytoskeleton"/>
    <property type="evidence" value="ECO:0007669"/>
    <property type="project" value="UniProtKB-SubCell"/>
</dbReference>
<keyword evidence="4" id="KW-0963">Cytoplasm</keyword>
<keyword evidence="12" id="KW-0206">Cytoskeleton</keyword>
<dbReference type="InterPro" id="IPR038095">
    <property type="entry name" value="Costars_sf"/>
</dbReference>
<feature type="region of interest" description="Disordered" evidence="17">
    <location>
        <begin position="134"/>
        <end position="238"/>
    </location>
</feature>
<dbReference type="Pfam" id="PF14705">
    <property type="entry name" value="Costars"/>
    <property type="match status" value="1"/>
</dbReference>
<evidence type="ECO:0000256" key="9">
    <source>
        <dbReference type="ARBA" id="ARBA00023159"/>
    </source>
</evidence>
<evidence type="ECO:0000256" key="16">
    <source>
        <dbReference type="ARBA" id="ARBA00076363"/>
    </source>
</evidence>
<dbReference type="Gene3D" id="1.10.10.1540">
    <property type="entry name" value="Costar domain"/>
    <property type="match status" value="1"/>
</dbReference>
<evidence type="ECO:0000256" key="3">
    <source>
        <dbReference type="ARBA" id="ARBA00022448"/>
    </source>
</evidence>
<evidence type="ECO:0000313" key="20">
    <source>
        <dbReference type="Proteomes" id="UP000265120"/>
    </source>
</evidence>
<evidence type="ECO:0000313" key="19">
    <source>
        <dbReference type="Ensembl" id="ENSCSEP00000017192.1"/>
    </source>
</evidence>
<dbReference type="GO" id="GO:0015031">
    <property type="term" value="P:protein transport"/>
    <property type="evidence" value="ECO:0007669"/>
    <property type="project" value="UniProtKB-KW"/>
</dbReference>
<keyword evidence="8" id="KW-0805">Transcription regulation</keyword>
<keyword evidence="6" id="KW-0653">Protein transport</keyword>
<organism evidence="19 20">
    <name type="scientific">Cynoglossus semilaevis</name>
    <name type="common">Tongue sole</name>
    <dbReference type="NCBI Taxonomy" id="244447"/>
    <lineage>
        <taxon>Eukaryota</taxon>
        <taxon>Metazoa</taxon>
        <taxon>Chordata</taxon>
        <taxon>Craniata</taxon>
        <taxon>Vertebrata</taxon>
        <taxon>Euteleostomi</taxon>
        <taxon>Actinopterygii</taxon>
        <taxon>Neopterygii</taxon>
        <taxon>Teleostei</taxon>
        <taxon>Neoteleostei</taxon>
        <taxon>Acanthomorphata</taxon>
        <taxon>Carangaria</taxon>
        <taxon>Pleuronectiformes</taxon>
        <taxon>Pleuronectoidei</taxon>
        <taxon>Cynoglossidae</taxon>
        <taxon>Cynoglossinae</taxon>
        <taxon>Cynoglossus</taxon>
    </lineage>
</organism>
<proteinExistence type="predicted"/>
<keyword evidence="3" id="KW-0813">Transport</keyword>
<sequence length="407" mass="46196">MSDKQRKPSTNRNIKKLRTITKVCGLASSWQQWIRENEKKQASEPTGWCPYSEAPEEPKRTWVPKKPPPTPDKTTVDADLKETQAKVEKVPTSAESPENVSLIKTKQVVKTVTSSVTEKSVGVGLLAEKIKKETLPSDEEIDRLLTKKTSPTRRRKCSNMVASLTKSWKQVENEQKQDRDRDGACPGKLHTGDVEEEDSGHPEAEKDTRDKEKSPTELDSFVKEAEPQDSQGDTVSTVRIKRAPVSAYKKEAEDANKINALSKKYSPVGNLKSRWQNWASEHTVNQKLNPFSEYFDYDYSMSLRLQKGEEGYGRPKEGTKTAERAKRAEQHIHREIADMCYVIRTMADPDADGKTRITFGELFDRYVRISDKVVGILMRARKHGKVEFEGEMLWQGQDDGVIITLLV</sequence>
<feature type="compositionally biased region" description="Basic and acidic residues" evidence="17">
    <location>
        <begin position="199"/>
        <end position="226"/>
    </location>
</feature>
<keyword evidence="10" id="KW-0804">Transcription</keyword>
<dbReference type="CTD" id="445477"/>
<keyword evidence="7" id="KW-0811">Translocation</keyword>
<accession>A0A3P8VS65</accession>
<evidence type="ECO:0000256" key="7">
    <source>
        <dbReference type="ARBA" id="ARBA00023010"/>
    </source>
</evidence>
<comment type="subunit">
    <text evidence="14">Binds F-actin and ABLIM1, ABLIM2 and ABLIM3. Interaction with ABLIM2 and ABLIM3 enhances activity.</text>
</comment>
<evidence type="ECO:0000256" key="6">
    <source>
        <dbReference type="ARBA" id="ARBA00022927"/>
    </source>
</evidence>